<dbReference type="InterPro" id="IPR050090">
    <property type="entry name" value="Tyrosine_recombinase_XerCD"/>
</dbReference>
<dbReference type="InterPro" id="IPR011010">
    <property type="entry name" value="DNA_brk_join_enz"/>
</dbReference>
<dbReference type="EMBL" id="AZHX01002843">
    <property type="protein sequence ID" value="ETW92620.1"/>
    <property type="molecule type" value="Genomic_DNA"/>
</dbReference>
<dbReference type="SUPFAM" id="SSF56349">
    <property type="entry name" value="DNA breaking-rejoining enzymes"/>
    <property type="match status" value="1"/>
</dbReference>
<feature type="non-terminal residue" evidence="5">
    <location>
        <position position="1"/>
    </location>
</feature>
<evidence type="ECO:0000256" key="1">
    <source>
        <dbReference type="ARBA" id="ARBA00008857"/>
    </source>
</evidence>
<dbReference type="PANTHER" id="PTHR30349:SF41">
    <property type="entry name" value="INTEGRASE_RECOMBINASE PROTEIN MJ0367-RELATED"/>
    <property type="match status" value="1"/>
</dbReference>
<dbReference type="InterPro" id="IPR013762">
    <property type="entry name" value="Integrase-like_cat_sf"/>
</dbReference>
<dbReference type="HOGENOM" id="CLU_027562_17_7_7"/>
<feature type="domain" description="Tyr recombinase" evidence="4">
    <location>
        <begin position="30"/>
        <end position="200"/>
    </location>
</feature>
<dbReference type="PANTHER" id="PTHR30349">
    <property type="entry name" value="PHAGE INTEGRASE-RELATED"/>
    <property type="match status" value="1"/>
</dbReference>
<dbReference type="Proteomes" id="UP000019140">
    <property type="component" value="Unassembled WGS sequence"/>
</dbReference>
<dbReference type="Pfam" id="PF00589">
    <property type="entry name" value="Phage_integrase"/>
    <property type="match status" value="1"/>
</dbReference>
<dbReference type="GO" id="GO:0003677">
    <property type="term" value="F:DNA binding"/>
    <property type="evidence" value="ECO:0007669"/>
    <property type="project" value="UniProtKB-KW"/>
</dbReference>
<protein>
    <submittedName>
        <fullName evidence="5">Integrase</fullName>
    </submittedName>
</protein>
<keyword evidence="2" id="KW-0238">DNA-binding</keyword>
<comment type="similarity">
    <text evidence="1">Belongs to the 'phage' integrase family.</text>
</comment>
<dbReference type="GO" id="GO:0015074">
    <property type="term" value="P:DNA integration"/>
    <property type="evidence" value="ECO:0007669"/>
    <property type="project" value="InterPro"/>
</dbReference>
<comment type="caution">
    <text evidence="5">The sequence shown here is derived from an EMBL/GenBank/DDBJ whole genome shotgun (WGS) entry which is preliminary data.</text>
</comment>
<organism evidence="5 6">
    <name type="scientific">Candidatus Entotheonella gemina</name>
    <dbReference type="NCBI Taxonomy" id="1429439"/>
    <lineage>
        <taxon>Bacteria</taxon>
        <taxon>Pseudomonadati</taxon>
        <taxon>Nitrospinota/Tectimicrobiota group</taxon>
        <taxon>Candidatus Tectimicrobiota</taxon>
        <taxon>Candidatus Entotheonellia</taxon>
        <taxon>Candidatus Entotheonellales</taxon>
        <taxon>Candidatus Entotheonellaceae</taxon>
        <taxon>Candidatus Entotheonella</taxon>
    </lineage>
</organism>
<evidence type="ECO:0000256" key="2">
    <source>
        <dbReference type="ARBA" id="ARBA00023125"/>
    </source>
</evidence>
<evidence type="ECO:0000313" key="5">
    <source>
        <dbReference type="EMBL" id="ETW92620.1"/>
    </source>
</evidence>
<name>W4L4L2_9BACT</name>
<evidence type="ECO:0000313" key="6">
    <source>
        <dbReference type="Proteomes" id="UP000019140"/>
    </source>
</evidence>
<evidence type="ECO:0000256" key="3">
    <source>
        <dbReference type="ARBA" id="ARBA00023172"/>
    </source>
</evidence>
<keyword evidence="3" id="KW-0233">DNA recombination</keyword>
<reference evidence="5 6" key="1">
    <citation type="journal article" date="2014" name="Nature">
        <title>An environmental bacterial taxon with a large and distinct metabolic repertoire.</title>
        <authorList>
            <person name="Wilson M.C."/>
            <person name="Mori T."/>
            <person name="Ruckert C."/>
            <person name="Uria A.R."/>
            <person name="Helf M.J."/>
            <person name="Takada K."/>
            <person name="Gernert C."/>
            <person name="Steffens U.A."/>
            <person name="Heycke N."/>
            <person name="Schmitt S."/>
            <person name="Rinke C."/>
            <person name="Helfrich E.J."/>
            <person name="Brachmann A.O."/>
            <person name="Gurgui C."/>
            <person name="Wakimoto T."/>
            <person name="Kracht M."/>
            <person name="Crusemann M."/>
            <person name="Hentschel U."/>
            <person name="Abe I."/>
            <person name="Matsunaga S."/>
            <person name="Kalinowski J."/>
            <person name="Takeyama H."/>
            <person name="Piel J."/>
        </authorList>
    </citation>
    <scope>NUCLEOTIDE SEQUENCE [LARGE SCALE GENOMIC DNA]</scope>
    <source>
        <strain evidence="6">TSY2</strain>
    </source>
</reference>
<proteinExistence type="inferred from homology"/>
<dbReference type="Gene3D" id="1.10.443.10">
    <property type="entry name" value="Intergrase catalytic core"/>
    <property type="match status" value="1"/>
</dbReference>
<dbReference type="PROSITE" id="PS51898">
    <property type="entry name" value="TYR_RECOMBINASE"/>
    <property type="match status" value="1"/>
</dbReference>
<dbReference type="CDD" id="cd00796">
    <property type="entry name" value="INT_Rci_Hp1_C"/>
    <property type="match status" value="1"/>
</dbReference>
<dbReference type="AlphaFoldDB" id="W4L4L2"/>
<gene>
    <name evidence="5" type="ORF">ETSY2_53000</name>
</gene>
<accession>W4L4L2</accession>
<dbReference type="GO" id="GO:0006310">
    <property type="term" value="P:DNA recombination"/>
    <property type="evidence" value="ECO:0007669"/>
    <property type="project" value="UniProtKB-KW"/>
</dbReference>
<keyword evidence="6" id="KW-1185">Reference proteome</keyword>
<evidence type="ECO:0000259" key="4">
    <source>
        <dbReference type="PROSITE" id="PS51898"/>
    </source>
</evidence>
<sequence length="217" mass="25376">QLLGQSLNSVAYPQYISRPIKIRKLSETNVRTDFFEPDEIEAVISFLPEYLQDYVRFAHITGWRRNEISSLQWEDVSVQHKIIRLNPENSKTGESRILVLTGALLELMKRREQIRVVGCPYVFHRRGQFIRDFRKAWSKATESAGCSGRVFHSLRRSSVRDMIRAGVHERVAMSVSGHRTRSVFDRYNITAEDDIRQALTQTQKYREEAMRDNKNDT</sequence>
<dbReference type="InterPro" id="IPR002104">
    <property type="entry name" value="Integrase_catalytic"/>
</dbReference>